<protein>
    <submittedName>
        <fullName evidence="1">Uncharacterized protein</fullName>
    </submittedName>
</protein>
<dbReference type="AlphaFoldDB" id="A0A2S8QFS4"/>
<proteinExistence type="predicted"/>
<comment type="caution">
    <text evidence="1">The sequence shown here is derived from an EMBL/GenBank/DDBJ whole genome shotgun (WGS) entry which is preliminary data.</text>
</comment>
<sequence length="72" mass="8368">MRKRAAKKGNSVMVKRIYISAINNDYNGKMILVDNYFFTIKHASQYYAEMIKNSKWNNPKVVYNLESSSVGK</sequence>
<evidence type="ECO:0000313" key="1">
    <source>
        <dbReference type="EMBL" id="PQQ23836.1"/>
    </source>
</evidence>
<accession>A0A2S8QFS4</accession>
<evidence type="ECO:0000313" key="2">
    <source>
        <dbReference type="Proteomes" id="UP000239550"/>
    </source>
</evidence>
<reference evidence="1 2" key="1">
    <citation type="submission" date="2018-02" db="EMBL/GenBank/DDBJ databases">
        <title>Five New Genomes of Indian Photorhabdus Isolates TSA.</title>
        <authorList>
            <person name="Dubay B."/>
            <person name="Somvanshi V.S."/>
        </authorList>
    </citation>
    <scope>NUCLEOTIDE SEQUENCE [LARGE SCALE GENOMIC DNA]</scope>
    <source>
        <strain evidence="1 2">H1</strain>
    </source>
</reference>
<name>A0A2S8QFS4_9GAMM</name>
<gene>
    <name evidence="1" type="ORF">C6H66_18105</name>
</gene>
<dbReference type="Proteomes" id="UP000239550">
    <property type="component" value="Unassembled WGS sequence"/>
</dbReference>
<keyword evidence="2" id="KW-1185">Reference proteome</keyword>
<organism evidence="1 2">
    <name type="scientific">Photorhabdus hindustanensis</name>
    <dbReference type="NCBI Taxonomy" id="2918802"/>
    <lineage>
        <taxon>Bacteria</taxon>
        <taxon>Pseudomonadati</taxon>
        <taxon>Pseudomonadota</taxon>
        <taxon>Gammaproteobacteria</taxon>
        <taxon>Enterobacterales</taxon>
        <taxon>Morganellaceae</taxon>
        <taxon>Photorhabdus</taxon>
    </lineage>
</organism>
<dbReference type="EMBL" id="PUWT01000052">
    <property type="protein sequence ID" value="PQQ23836.1"/>
    <property type="molecule type" value="Genomic_DNA"/>
</dbReference>